<reference evidence="1" key="1">
    <citation type="journal article" date="2020" name="Nature">
        <title>Giant virus diversity and host interactions through global metagenomics.</title>
        <authorList>
            <person name="Schulz F."/>
            <person name="Roux S."/>
            <person name="Paez-Espino D."/>
            <person name="Jungbluth S."/>
            <person name="Walsh D.A."/>
            <person name="Denef V.J."/>
            <person name="McMahon K.D."/>
            <person name="Konstantinidis K.T."/>
            <person name="Eloe-Fadrosh E.A."/>
            <person name="Kyrpides N.C."/>
            <person name="Woyke T."/>
        </authorList>
    </citation>
    <scope>NUCLEOTIDE SEQUENCE</scope>
    <source>
        <strain evidence="1">GVMAG-S-3300012000-57</strain>
    </source>
</reference>
<evidence type="ECO:0000313" key="1">
    <source>
        <dbReference type="EMBL" id="QHU17038.1"/>
    </source>
</evidence>
<sequence>MPASRRKTCKIYKSCAHVPCGKVMNQCSPAYCSDGSKNWALCNMAHWNPRYRKYCKSESRCRKSRKNTISTDQVDAKELHHKMPYIWRHLDRKTRRKMVALARKPVSEIDIKYMKP</sequence>
<dbReference type="AlphaFoldDB" id="A0A6C0KL43"/>
<name>A0A6C0KL43_9ZZZZ</name>
<organism evidence="1">
    <name type="scientific">viral metagenome</name>
    <dbReference type="NCBI Taxonomy" id="1070528"/>
    <lineage>
        <taxon>unclassified sequences</taxon>
        <taxon>metagenomes</taxon>
        <taxon>organismal metagenomes</taxon>
    </lineage>
</organism>
<protein>
    <submittedName>
        <fullName evidence="1">Uncharacterized protein</fullName>
    </submittedName>
</protein>
<accession>A0A6C0KL43</accession>
<proteinExistence type="predicted"/>
<dbReference type="EMBL" id="MN740898">
    <property type="protein sequence ID" value="QHU17038.1"/>
    <property type="molecule type" value="Genomic_DNA"/>
</dbReference>